<evidence type="ECO:0000313" key="1">
    <source>
        <dbReference type="EMBL" id="SPD66752.1"/>
    </source>
</evidence>
<dbReference type="Proteomes" id="UP000254259">
    <property type="component" value="Plasmid CBM2636_mp"/>
</dbReference>
<dbReference type="EMBL" id="LT984814">
    <property type="protein sequence ID" value="SPD66752.1"/>
    <property type="molecule type" value="Genomic_DNA"/>
</dbReference>
<keyword evidence="1" id="KW-0614">Plasmid</keyword>
<dbReference type="AlphaFoldDB" id="A0A9Q7UY81"/>
<accession>A0A9Q7UY81</accession>
<proteinExistence type="predicted"/>
<geneLocation type="plasmid" evidence="2">
    <name>cbm2636_mp</name>
</geneLocation>
<protein>
    <submittedName>
        <fullName evidence="1">Uncharacterized protein</fullName>
    </submittedName>
</protein>
<organism evidence="1 2">
    <name type="scientific">Cupriavidus taiwanensis</name>
    <dbReference type="NCBI Taxonomy" id="164546"/>
    <lineage>
        <taxon>Bacteria</taxon>
        <taxon>Pseudomonadati</taxon>
        <taxon>Pseudomonadota</taxon>
        <taxon>Betaproteobacteria</taxon>
        <taxon>Burkholderiales</taxon>
        <taxon>Burkholderiaceae</taxon>
        <taxon>Cupriavidus</taxon>
    </lineage>
</organism>
<sequence>MFDRGHYYDILDANTTYRSYAR</sequence>
<name>A0A9Q7UY81_9BURK</name>
<reference evidence="1 2" key="1">
    <citation type="submission" date="2018-01" db="EMBL/GenBank/DDBJ databases">
        <authorList>
            <person name="Clerissi C."/>
        </authorList>
    </citation>
    <scope>NUCLEOTIDE SEQUENCE [LARGE SCALE GENOMIC DNA]</scope>
    <source>
        <strain evidence="1">Cupriavidus taiwanensis SWF 66322</strain>
        <plasmid evidence="2">cbm2636_mp</plasmid>
    </source>
</reference>
<gene>
    <name evidence="1" type="ORF">CBM2636_MP10388</name>
</gene>
<evidence type="ECO:0000313" key="2">
    <source>
        <dbReference type="Proteomes" id="UP000254259"/>
    </source>
</evidence>